<accession>A0ABW9YK67</accession>
<comment type="caution">
    <text evidence="7">The sequence shown here is derived from an EMBL/GenBank/DDBJ whole genome shotgun (WGS) entry which is preliminary data.</text>
</comment>
<keyword evidence="2" id="KW-0812">Transmembrane</keyword>
<comment type="subcellular location">
    <subcellularLocation>
        <location evidence="1">Membrane</location>
    </subcellularLocation>
</comment>
<keyword evidence="7" id="KW-0675">Receptor</keyword>
<gene>
    <name evidence="7" type="ORF">EIZ48_16795</name>
</gene>
<organism evidence="7 8">
    <name type="scientific">Photobacterium alginatilyticum</name>
    <dbReference type="NCBI Taxonomy" id="1775171"/>
    <lineage>
        <taxon>Bacteria</taxon>
        <taxon>Pseudomonadati</taxon>
        <taxon>Pseudomonadota</taxon>
        <taxon>Gammaproteobacteria</taxon>
        <taxon>Vibrionales</taxon>
        <taxon>Vibrionaceae</taxon>
        <taxon>Photobacterium</taxon>
    </lineage>
</organism>
<evidence type="ECO:0000256" key="1">
    <source>
        <dbReference type="ARBA" id="ARBA00004370"/>
    </source>
</evidence>
<evidence type="ECO:0000259" key="6">
    <source>
        <dbReference type="PROSITE" id="PS50104"/>
    </source>
</evidence>
<dbReference type="RefSeq" id="WP_160653790.1">
    <property type="nucleotide sequence ID" value="NZ_RSEJ01000018.1"/>
</dbReference>
<dbReference type="PROSITE" id="PS50104">
    <property type="entry name" value="TIR"/>
    <property type="match status" value="1"/>
</dbReference>
<dbReference type="Pfam" id="PF13676">
    <property type="entry name" value="TIR_2"/>
    <property type="match status" value="1"/>
</dbReference>
<keyword evidence="5" id="KW-0472">Membrane</keyword>
<evidence type="ECO:0000256" key="2">
    <source>
        <dbReference type="ARBA" id="ARBA00022692"/>
    </source>
</evidence>
<dbReference type="EMBL" id="RSEJ01000018">
    <property type="protein sequence ID" value="NBI54207.1"/>
    <property type="molecule type" value="Genomic_DNA"/>
</dbReference>
<feature type="domain" description="TIR" evidence="6">
    <location>
        <begin position="1"/>
        <end position="130"/>
    </location>
</feature>
<reference evidence="7 8" key="1">
    <citation type="journal article" date="2017" name="Int. J. Syst. Evol. Microbiol.">
        <title>Photobacterium alginatilyticum sp. nov., a marine bacterium isolated from bottom seawater.</title>
        <authorList>
            <person name="Wang X."/>
            <person name="Wang Y."/>
            <person name="Yang X."/>
            <person name="Sun H."/>
            <person name="Li B."/>
            <person name="Zhang X.H."/>
        </authorList>
    </citation>
    <scope>NUCLEOTIDE SEQUENCE [LARGE SCALE GENOMIC DNA]</scope>
    <source>
        <strain evidence="7 8">P03D4</strain>
    </source>
</reference>
<dbReference type="InterPro" id="IPR035897">
    <property type="entry name" value="Toll_tir_struct_dom_sf"/>
</dbReference>
<name>A0ABW9YK67_9GAMM</name>
<dbReference type="PANTHER" id="PTHR24365:SF541">
    <property type="entry name" value="PROTEIN TOLL-RELATED"/>
    <property type="match status" value="1"/>
</dbReference>
<keyword evidence="8" id="KW-1185">Reference proteome</keyword>
<dbReference type="PANTHER" id="PTHR24365">
    <property type="entry name" value="TOLL-LIKE RECEPTOR"/>
    <property type="match status" value="1"/>
</dbReference>
<dbReference type="SMART" id="SM00255">
    <property type="entry name" value="TIR"/>
    <property type="match status" value="1"/>
</dbReference>
<dbReference type="InterPro" id="IPR000157">
    <property type="entry name" value="TIR_dom"/>
</dbReference>
<evidence type="ECO:0000256" key="5">
    <source>
        <dbReference type="ARBA" id="ARBA00023136"/>
    </source>
</evidence>
<evidence type="ECO:0000256" key="4">
    <source>
        <dbReference type="ARBA" id="ARBA00022989"/>
    </source>
</evidence>
<evidence type="ECO:0000313" key="7">
    <source>
        <dbReference type="EMBL" id="NBI54207.1"/>
    </source>
</evidence>
<protein>
    <submittedName>
        <fullName evidence="7">Toll/interleukin-1 receptor domain-containing protein</fullName>
    </submittedName>
</protein>
<sequence>MPVFISYSHSDEEFVNKFAAHLVKHNTHVWVDTWNLSIGDSILSKVQEAIEESSALILVLSKQSVESEWCKKELNSALMRELDEKRVIVLPILLEDCNIPLFLREKMYADFRSSFDAGLTSVVDSLARISNQQQSRIASSNGHVDWSMTWGFQQGLLNANFTIIEQSTGAPFTVLSQISIKCNRQATQRYRQYMSLGLDWYCQFLFTTSIANAVCEKDLHLVLESTEKETIDVKVQDSKLGVEFIVQVESSRLGEDTGKDILVNATRYINDISRYVKSVTRDLTSDESSRLQLLLLAR</sequence>
<dbReference type="Gene3D" id="3.40.50.10140">
    <property type="entry name" value="Toll/interleukin-1 receptor homology (TIR) domain"/>
    <property type="match status" value="1"/>
</dbReference>
<evidence type="ECO:0000313" key="8">
    <source>
        <dbReference type="Proteomes" id="UP000738517"/>
    </source>
</evidence>
<keyword evidence="4" id="KW-1133">Transmembrane helix</keyword>
<proteinExistence type="predicted"/>
<dbReference type="SUPFAM" id="SSF52200">
    <property type="entry name" value="Toll/Interleukin receptor TIR domain"/>
    <property type="match status" value="1"/>
</dbReference>
<dbReference type="Proteomes" id="UP000738517">
    <property type="component" value="Unassembled WGS sequence"/>
</dbReference>
<keyword evidence="3" id="KW-0732">Signal</keyword>
<evidence type="ECO:0000256" key="3">
    <source>
        <dbReference type="ARBA" id="ARBA00022729"/>
    </source>
</evidence>